<keyword evidence="2" id="KW-1185">Reference proteome</keyword>
<evidence type="ECO:0000313" key="2">
    <source>
        <dbReference type="Proteomes" id="UP000186268"/>
    </source>
</evidence>
<comment type="caution">
    <text evidence="1">The sequence shown here is derived from an EMBL/GenBank/DDBJ whole genome shotgun (WGS) entry which is preliminary data.</text>
</comment>
<dbReference type="EMBL" id="MKGQ01000197">
    <property type="protein sequence ID" value="OKO94134.1"/>
    <property type="molecule type" value="Genomic_DNA"/>
</dbReference>
<reference evidence="1 2" key="1">
    <citation type="submission" date="2016-09" db="EMBL/GenBank/DDBJ databases">
        <title>Xenorhabdus thuongxuanensis sp. nov. and Xenorhabdus eapokensis sp. nov., isolated from Steinernema species.</title>
        <authorList>
            <person name="Kaempfer P."/>
            <person name="Tobias N.J."/>
            <person name="Phan Ke L."/>
            <person name="Bode H.B."/>
            <person name="Glaeser S.P."/>
        </authorList>
    </citation>
    <scope>NUCLEOTIDE SEQUENCE [LARGE SCALE GENOMIC DNA]</scope>
    <source>
        <strain evidence="1 2">DL20</strain>
    </source>
</reference>
<protein>
    <submittedName>
        <fullName evidence="1">Integrating conjugative element protein</fullName>
    </submittedName>
</protein>
<dbReference type="Proteomes" id="UP000186268">
    <property type="component" value="Unassembled WGS sequence"/>
</dbReference>
<dbReference type="AlphaFoldDB" id="A0A1Q5T1L7"/>
<gene>
    <name evidence="1" type="ORF">Xedl_03965</name>
</gene>
<proteinExistence type="predicted"/>
<organism evidence="1 2">
    <name type="scientific">Xenorhabdus eapokensis</name>
    <dbReference type="NCBI Taxonomy" id="1873482"/>
    <lineage>
        <taxon>Bacteria</taxon>
        <taxon>Pseudomonadati</taxon>
        <taxon>Pseudomonadota</taxon>
        <taxon>Gammaproteobacteria</taxon>
        <taxon>Enterobacterales</taxon>
        <taxon>Morganellaceae</taxon>
        <taxon>Xenorhabdus</taxon>
    </lineage>
</organism>
<name>A0A1Q5T1L7_9GAMM</name>
<accession>A0A1Q5T1L7</accession>
<sequence>MQLKRELAHNAILTIIERDTQRIRMHPQKQVPDSTDVRFYQLEAPNRERRYSRIIII</sequence>
<evidence type="ECO:0000313" key="1">
    <source>
        <dbReference type="EMBL" id="OKO94134.1"/>
    </source>
</evidence>